<evidence type="ECO:0000256" key="4">
    <source>
        <dbReference type="ARBA" id="ARBA00022692"/>
    </source>
</evidence>
<sequence length="318" mass="33225">MGTMEGVVTPTAPPRPALASFWHDLPREARLLLATVVVDALGAGLVLPFGVVYLHEVRDMPLTTVGAVLGVPAVVALLLVGPFGSLIDRFGPRRVQIGALLSQTAGTALLAFVHTPVQAVCALALMGVGQAAFWPASQSLIAAVVPPETRQRYFGTAFTILNAGIGVGGLLSGFLVSVDSPRSFVIIYLVDSVSFLVPAIVLAGPLRHVANAAVHEPGDDAPPPSGSLPRRAARPLVPAAAAVHDGLGVRRLRAVRGRLDGVRAHRRRGLDEGHRHRVRGEHGHDRGAAGWWCCSASRAAAAPACCCCRARSGRCRGP</sequence>
<keyword evidence="3" id="KW-1003">Cell membrane</keyword>
<comment type="subcellular location">
    <subcellularLocation>
        <location evidence="1">Cell membrane</location>
        <topology evidence="1">Multi-pass membrane protein</topology>
    </subcellularLocation>
</comment>
<proteinExistence type="predicted"/>
<evidence type="ECO:0000256" key="5">
    <source>
        <dbReference type="ARBA" id="ARBA00022989"/>
    </source>
</evidence>
<keyword evidence="10" id="KW-1185">Reference proteome</keyword>
<dbReference type="Proteomes" id="UP001157017">
    <property type="component" value="Unassembled WGS sequence"/>
</dbReference>
<feature type="transmembrane region" description="Helical" evidence="7">
    <location>
        <begin position="31"/>
        <end position="54"/>
    </location>
</feature>
<evidence type="ECO:0000256" key="1">
    <source>
        <dbReference type="ARBA" id="ARBA00004651"/>
    </source>
</evidence>
<feature type="transmembrane region" description="Helical" evidence="7">
    <location>
        <begin position="66"/>
        <end position="87"/>
    </location>
</feature>
<dbReference type="PANTHER" id="PTHR23517">
    <property type="entry name" value="RESISTANCE PROTEIN MDTM, PUTATIVE-RELATED-RELATED"/>
    <property type="match status" value="1"/>
</dbReference>
<evidence type="ECO:0000256" key="2">
    <source>
        <dbReference type="ARBA" id="ARBA00022448"/>
    </source>
</evidence>
<keyword evidence="5 7" id="KW-1133">Transmembrane helix</keyword>
<dbReference type="Pfam" id="PF07690">
    <property type="entry name" value="MFS_1"/>
    <property type="match status" value="1"/>
</dbReference>
<keyword evidence="2" id="KW-0813">Transport</keyword>
<dbReference type="InterPro" id="IPR050171">
    <property type="entry name" value="MFS_Transporters"/>
</dbReference>
<gene>
    <name evidence="9" type="ORF">GCM10025868_16390</name>
</gene>
<dbReference type="InterPro" id="IPR036259">
    <property type="entry name" value="MFS_trans_sf"/>
</dbReference>
<comment type="caution">
    <text evidence="9">The sequence shown here is derived from an EMBL/GenBank/DDBJ whole genome shotgun (WGS) entry which is preliminary data.</text>
</comment>
<feature type="transmembrane region" description="Helical" evidence="7">
    <location>
        <begin position="153"/>
        <end position="178"/>
    </location>
</feature>
<dbReference type="Gene3D" id="1.20.1250.20">
    <property type="entry name" value="MFS general substrate transporter like domains"/>
    <property type="match status" value="1"/>
</dbReference>
<feature type="domain" description="Major facilitator superfamily (MFS) profile" evidence="8">
    <location>
        <begin position="28"/>
        <end position="318"/>
    </location>
</feature>
<evidence type="ECO:0000256" key="3">
    <source>
        <dbReference type="ARBA" id="ARBA00022475"/>
    </source>
</evidence>
<dbReference type="SUPFAM" id="SSF103473">
    <property type="entry name" value="MFS general substrate transporter"/>
    <property type="match status" value="1"/>
</dbReference>
<evidence type="ECO:0000313" key="9">
    <source>
        <dbReference type="EMBL" id="GMA86389.1"/>
    </source>
</evidence>
<dbReference type="PANTHER" id="PTHR23517:SF2">
    <property type="entry name" value="MULTIDRUG RESISTANCE PROTEIN MDTH"/>
    <property type="match status" value="1"/>
</dbReference>
<reference evidence="10" key="1">
    <citation type="journal article" date="2019" name="Int. J. Syst. Evol. Microbiol.">
        <title>The Global Catalogue of Microorganisms (GCM) 10K type strain sequencing project: providing services to taxonomists for standard genome sequencing and annotation.</title>
        <authorList>
            <consortium name="The Broad Institute Genomics Platform"/>
            <consortium name="The Broad Institute Genome Sequencing Center for Infectious Disease"/>
            <person name="Wu L."/>
            <person name="Ma J."/>
        </authorList>
    </citation>
    <scope>NUCLEOTIDE SEQUENCE [LARGE SCALE GENOMIC DNA]</scope>
    <source>
        <strain evidence="10">NBRC 108730</strain>
    </source>
</reference>
<dbReference type="EMBL" id="BSUZ01000001">
    <property type="protein sequence ID" value="GMA86389.1"/>
    <property type="molecule type" value="Genomic_DNA"/>
</dbReference>
<evidence type="ECO:0000313" key="10">
    <source>
        <dbReference type="Proteomes" id="UP001157017"/>
    </source>
</evidence>
<dbReference type="InterPro" id="IPR011701">
    <property type="entry name" value="MFS"/>
</dbReference>
<evidence type="ECO:0000259" key="8">
    <source>
        <dbReference type="PROSITE" id="PS50850"/>
    </source>
</evidence>
<keyword evidence="6 7" id="KW-0472">Membrane</keyword>
<dbReference type="PROSITE" id="PS50850">
    <property type="entry name" value="MFS"/>
    <property type="match status" value="1"/>
</dbReference>
<feature type="transmembrane region" description="Helical" evidence="7">
    <location>
        <begin position="185"/>
        <end position="206"/>
    </location>
</feature>
<dbReference type="InterPro" id="IPR001958">
    <property type="entry name" value="Tet-R_TetA/multi-R_MdtG-like"/>
</dbReference>
<dbReference type="PRINTS" id="PR01035">
    <property type="entry name" value="TCRTETA"/>
</dbReference>
<accession>A0ABQ6JGY5</accession>
<organism evidence="9 10">
    <name type="scientific">Angustibacter aerolatus</name>
    <dbReference type="NCBI Taxonomy" id="1162965"/>
    <lineage>
        <taxon>Bacteria</taxon>
        <taxon>Bacillati</taxon>
        <taxon>Actinomycetota</taxon>
        <taxon>Actinomycetes</taxon>
        <taxon>Kineosporiales</taxon>
        <taxon>Kineosporiaceae</taxon>
    </lineage>
</organism>
<keyword evidence="4 7" id="KW-0812">Transmembrane</keyword>
<protein>
    <recommendedName>
        <fullName evidence="8">Major facilitator superfamily (MFS) profile domain-containing protein</fullName>
    </recommendedName>
</protein>
<evidence type="ECO:0000256" key="7">
    <source>
        <dbReference type="SAM" id="Phobius"/>
    </source>
</evidence>
<dbReference type="InterPro" id="IPR020846">
    <property type="entry name" value="MFS_dom"/>
</dbReference>
<name>A0ABQ6JGY5_9ACTN</name>
<evidence type="ECO:0000256" key="6">
    <source>
        <dbReference type="ARBA" id="ARBA00023136"/>
    </source>
</evidence>